<dbReference type="InterPro" id="IPR036028">
    <property type="entry name" value="SH3-like_dom_sf"/>
</dbReference>
<dbReference type="InterPro" id="IPR013098">
    <property type="entry name" value="Ig_I-set"/>
</dbReference>
<dbReference type="GO" id="GO:0019898">
    <property type="term" value="C:extrinsic component of membrane"/>
    <property type="evidence" value="ECO:0007669"/>
    <property type="project" value="TreeGrafter"/>
</dbReference>
<dbReference type="InterPro" id="IPR051336">
    <property type="entry name" value="RhoGEF_Guanine_NuclExch_SF"/>
</dbReference>
<evidence type="ECO:0000256" key="2">
    <source>
        <dbReference type="ARBA" id="ARBA00006692"/>
    </source>
</evidence>
<dbReference type="SMART" id="SM00220">
    <property type="entry name" value="S_TKc"/>
    <property type="match status" value="1"/>
</dbReference>
<evidence type="ECO:0000259" key="13">
    <source>
        <dbReference type="PROSITE" id="PS50835"/>
    </source>
</evidence>
<feature type="domain" description="Protein kinase" evidence="12">
    <location>
        <begin position="1004"/>
        <end position="1288"/>
    </location>
</feature>
<feature type="compositionally biased region" description="Pro residues" evidence="8">
    <location>
        <begin position="70"/>
        <end position="81"/>
    </location>
</feature>
<dbReference type="Pfam" id="PF22697">
    <property type="entry name" value="SOS1_NGEF_PH"/>
    <property type="match status" value="1"/>
</dbReference>
<accession>A0AAE1BV99</accession>
<dbReference type="InterPro" id="IPR036179">
    <property type="entry name" value="Ig-like_dom_sf"/>
</dbReference>
<dbReference type="InterPro" id="IPR000719">
    <property type="entry name" value="Prot_kinase_dom"/>
</dbReference>
<evidence type="ECO:0000256" key="4">
    <source>
        <dbReference type="ARBA" id="ARBA00022490"/>
    </source>
</evidence>
<gene>
    <name evidence="14" type="ORF">Pcinc_036057</name>
</gene>
<dbReference type="GO" id="GO:0005737">
    <property type="term" value="C:cytoplasm"/>
    <property type="evidence" value="ECO:0007669"/>
    <property type="project" value="UniProtKB-SubCell"/>
</dbReference>
<feature type="region of interest" description="Disordered" evidence="8">
    <location>
        <begin position="152"/>
        <end position="172"/>
    </location>
</feature>
<comment type="caution">
    <text evidence="14">The sequence shown here is derived from an EMBL/GenBank/DDBJ whole genome shotgun (WGS) entry which is preliminary data.</text>
</comment>
<comment type="similarity">
    <text evidence="2">Belongs to the protein kinase superfamily. CAMK Ser/Thr protein kinase family.</text>
</comment>
<dbReference type="Pfam" id="PF07679">
    <property type="entry name" value="I-set"/>
    <property type="match status" value="1"/>
</dbReference>
<comment type="subcellular location">
    <subcellularLocation>
        <location evidence="1">Cytoplasm</location>
    </subcellularLocation>
</comment>
<sequence length="1322" mass="146373">MGNKVGGQSQSEEEAEVPSARVPPLTVHPGSASGTNRSLSVENGEEGELEMELPPPMKVMEQPMSAAQGPTPPNAGPPIPPLDDILPDAPAREQHSETSERLKEWRVAGDGCSGDEASSPGPNILNPQPSALLASQLSDEAELGGASALPQALTSQDTSPDGSVGEGESTLEQRELRKRHFVISELVETERHYVRDLQDVVEGYIAEMRDPDSEMPMPDDLKDGKDKMIFGNLEAIYEWHRDFFMKNIERCLDHPEEIGPAFQRSEKRLQIYVKYCQNKPTSEFIVSEHSAFFEELRQKLGHKLQLPDLLIKPVQRLMKYQLLLRDIHKHTERAGLTREAESVKRALNIMIVIPKAANDMMNVGRLQNFDGSIMAQGKLLLYGPLMCCDGSSAQSFRGKELMLFLFEQSIIFSESGRKKNQFSNPVYAYKSYLQVNKMVLEEKVDDGDPLKFMLLSTDPRKPNYSMICQGSSEDDRNTWVSQIRYLLQTQKDFLKAIQSPIAYQKEKTKNVSGSASVSLRKTLSQPPVHHRPPASKAKANTIDIPSSRSVTNNTNSSSGSMSNPTSPPSAPPTPSTHSTLPTQPFGAKKDGMEATPSSPPKSKRNFFDGFRSTLRPRGKGDGSTTEASEAPSPRGEDVAYPRRWSESGGSPTKAGESLDVVLPTGTLVKVLADFTAVKEDEISVSRGESIQVLSSNALKRYLVHRAASSSCPAAEGWVPANVLLPAANPETYTPHIINSANSYSPTSSPSNTLESQGKKPTWMKFRKPSFSRREQQLKREDTLPELPLAPRSPPRSHFPPRQMTVSLINPYRPENDTQGSDSDYQVPETVPGVTCVPPSPDFPIRIVTPLHNITVCPGEPVEMVCVIAGAGLWLESTTVNWVGPHGPLTDPRFEMEQLRDGTLRLHVGSCRVTDAGEYTCRIECSGHTIACSARLNLAHEVVIEEDEEETDNIKSEGKGEDDNEPTSETESEDEDEDSGAGAGFPLNKGPQGKIKWHSGFQKKYSVMDDMGKGRFSMVKRCCRTHDGKEVAAKFIRRGRQDQNQTEGEYIMLRGLRHPALVRSIALYTATPKFDVLVMELVMGLPLLDWVFTREETTETECSRYLVQVIAALQYLHTSCVAYLDLKPENLLVDILRVSSKENSQNIDTDCHQSMIRLIDFGGARVLTADTSSNIQDPNNLRVPPESLPPVLGSPEFLAPEILAKEQVGAYADHWSLGVLVYVLVSGRSPFLGTSPESTRRNILACDVRYPVEHFATVTQEACDLIQDLLTRQPEERLSWEEVLAHPWFNMTECESVLPIQSLADFCFRRTKIATSVQELSLS</sequence>
<feature type="region of interest" description="Disordered" evidence="8">
    <location>
        <begin position="943"/>
        <end position="995"/>
    </location>
</feature>
<feature type="compositionally biased region" description="Polar residues" evidence="8">
    <location>
        <begin position="152"/>
        <end position="161"/>
    </location>
</feature>
<evidence type="ECO:0000256" key="5">
    <source>
        <dbReference type="ARBA" id="ARBA00022658"/>
    </source>
</evidence>
<dbReference type="GO" id="GO:0005524">
    <property type="term" value="F:ATP binding"/>
    <property type="evidence" value="ECO:0007669"/>
    <property type="project" value="InterPro"/>
</dbReference>
<dbReference type="Pfam" id="PF23587">
    <property type="entry name" value="SH3_KALRN"/>
    <property type="match status" value="1"/>
</dbReference>
<dbReference type="EMBL" id="JAWQEG010005539">
    <property type="protein sequence ID" value="KAK3857706.1"/>
    <property type="molecule type" value="Genomic_DNA"/>
</dbReference>
<evidence type="ECO:0000259" key="12">
    <source>
        <dbReference type="PROSITE" id="PS50011"/>
    </source>
</evidence>
<feature type="compositionally biased region" description="Polar residues" evidence="8">
    <location>
        <begin position="32"/>
        <end position="41"/>
    </location>
</feature>
<feature type="domain" description="SH3" evidence="9">
    <location>
        <begin position="663"/>
        <end position="728"/>
    </location>
</feature>
<dbReference type="SUPFAM" id="SSF48726">
    <property type="entry name" value="Immunoglobulin"/>
    <property type="match status" value="1"/>
</dbReference>
<feature type="compositionally biased region" description="Low complexity" evidence="8">
    <location>
        <begin position="738"/>
        <end position="752"/>
    </location>
</feature>
<keyword evidence="5" id="KW-0344">Guanine-nucleotide releasing factor</keyword>
<dbReference type="CDD" id="cd13241">
    <property type="entry name" value="PH2_Kalirin_Trio_p63RhoGEF"/>
    <property type="match status" value="1"/>
</dbReference>
<feature type="region of interest" description="Disordered" evidence="8">
    <location>
        <begin position="738"/>
        <end position="802"/>
    </location>
</feature>
<dbReference type="Pfam" id="PF00069">
    <property type="entry name" value="Pkinase"/>
    <property type="match status" value="1"/>
</dbReference>
<feature type="compositionally biased region" description="Basic and acidic residues" evidence="8">
    <location>
        <begin position="90"/>
        <end position="107"/>
    </location>
</feature>
<feature type="domain" description="Ig-like" evidence="13">
    <location>
        <begin position="843"/>
        <end position="936"/>
    </location>
</feature>
<feature type="compositionally biased region" description="Basic and acidic residues" evidence="8">
    <location>
        <begin position="634"/>
        <end position="645"/>
    </location>
</feature>
<dbReference type="SUPFAM" id="SSF56112">
    <property type="entry name" value="Protein kinase-like (PK-like)"/>
    <property type="match status" value="1"/>
</dbReference>
<dbReference type="SUPFAM" id="SSF50044">
    <property type="entry name" value="SH3-domain"/>
    <property type="match status" value="1"/>
</dbReference>
<keyword evidence="6" id="KW-0393">Immunoglobulin domain</keyword>
<dbReference type="PROSITE" id="PS50835">
    <property type="entry name" value="IG_LIKE"/>
    <property type="match status" value="1"/>
</dbReference>
<dbReference type="PROSITE" id="PS50010">
    <property type="entry name" value="DH_2"/>
    <property type="match status" value="1"/>
</dbReference>
<dbReference type="InterPro" id="IPR001849">
    <property type="entry name" value="PH_domain"/>
</dbReference>
<dbReference type="PROSITE" id="PS00741">
    <property type="entry name" value="DH_1"/>
    <property type="match status" value="1"/>
</dbReference>
<organism evidence="14 15">
    <name type="scientific">Petrolisthes cinctipes</name>
    <name type="common">Flat porcelain crab</name>
    <dbReference type="NCBI Taxonomy" id="88211"/>
    <lineage>
        <taxon>Eukaryota</taxon>
        <taxon>Metazoa</taxon>
        <taxon>Ecdysozoa</taxon>
        <taxon>Arthropoda</taxon>
        <taxon>Crustacea</taxon>
        <taxon>Multicrustacea</taxon>
        <taxon>Malacostraca</taxon>
        <taxon>Eumalacostraca</taxon>
        <taxon>Eucarida</taxon>
        <taxon>Decapoda</taxon>
        <taxon>Pleocyemata</taxon>
        <taxon>Anomura</taxon>
        <taxon>Galatheoidea</taxon>
        <taxon>Porcellanidae</taxon>
        <taxon>Petrolisthes</taxon>
    </lineage>
</organism>
<evidence type="ECO:0008006" key="16">
    <source>
        <dbReference type="Google" id="ProtNLM"/>
    </source>
</evidence>
<dbReference type="Gene3D" id="1.20.900.10">
    <property type="entry name" value="Dbl homology (DH) domain"/>
    <property type="match status" value="1"/>
</dbReference>
<dbReference type="FunFam" id="1.20.900.10:FF:000008">
    <property type="entry name" value="rho guanine nucleotide exchange factor 25"/>
    <property type="match status" value="1"/>
</dbReference>
<dbReference type="GO" id="GO:0005085">
    <property type="term" value="F:guanyl-nucleotide exchange factor activity"/>
    <property type="evidence" value="ECO:0007669"/>
    <property type="project" value="UniProtKB-KW"/>
</dbReference>
<dbReference type="Gene3D" id="3.30.200.20">
    <property type="entry name" value="Phosphorylase Kinase, domain 1"/>
    <property type="match status" value="1"/>
</dbReference>
<keyword evidence="3 7" id="KW-0728">SH3 domain</keyword>
<dbReference type="InterPro" id="IPR001452">
    <property type="entry name" value="SH3_domain"/>
</dbReference>
<dbReference type="Gene3D" id="2.30.30.40">
    <property type="entry name" value="SH3 Domains"/>
    <property type="match status" value="1"/>
</dbReference>
<dbReference type="PANTHER" id="PTHR22826:SF106">
    <property type="entry name" value="TRIO, ISOFORM A"/>
    <property type="match status" value="1"/>
</dbReference>
<dbReference type="PANTHER" id="PTHR22826">
    <property type="entry name" value="RHO GUANINE EXCHANGE FACTOR-RELATED"/>
    <property type="match status" value="1"/>
</dbReference>
<dbReference type="GO" id="GO:0004672">
    <property type="term" value="F:protein kinase activity"/>
    <property type="evidence" value="ECO:0007669"/>
    <property type="project" value="InterPro"/>
</dbReference>
<evidence type="ECO:0000256" key="6">
    <source>
        <dbReference type="ARBA" id="ARBA00023319"/>
    </source>
</evidence>
<dbReference type="PROSITE" id="PS50002">
    <property type="entry name" value="SH3"/>
    <property type="match status" value="1"/>
</dbReference>
<dbReference type="InterPro" id="IPR008271">
    <property type="entry name" value="Ser/Thr_kinase_AS"/>
</dbReference>
<evidence type="ECO:0000259" key="10">
    <source>
        <dbReference type="PROSITE" id="PS50003"/>
    </source>
</evidence>
<dbReference type="Gene3D" id="1.10.510.10">
    <property type="entry name" value="Transferase(Phosphotransferase) domain 1"/>
    <property type="match status" value="1"/>
</dbReference>
<dbReference type="InterPro" id="IPR013783">
    <property type="entry name" value="Ig-like_fold"/>
</dbReference>
<feature type="compositionally biased region" description="Polar residues" evidence="8">
    <location>
        <begin position="1"/>
        <end position="10"/>
    </location>
</feature>
<dbReference type="Gene3D" id="2.30.29.30">
    <property type="entry name" value="Pleckstrin-homology domain (PH domain)/Phosphotyrosine-binding domain (PTB)"/>
    <property type="match status" value="1"/>
</dbReference>
<dbReference type="InterPro" id="IPR035899">
    <property type="entry name" value="DBL_dom_sf"/>
</dbReference>
<evidence type="ECO:0000256" key="3">
    <source>
        <dbReference type="ARBA" id="ARBA00022443"/>
    </source>
</evidence>
<feature type="compositionally biased region" description="Basic and acidic residues" evidence="8">
    <location>
        <begin position="951"/>
        <end position="960"/>
    </location>
</feature>
<dbReference type="SUPFAM" id="SSF48065">
    <property type="entry name" value="DBL homology domain (DH-domain)"/>
    <property type="match status" value="1"/>
</dbReference>
<evidence type="ECO:0000259" key="11">
    <source>
        <dbReference type="PROSITE" id="PS50010"/>
    </source>
</evidence>
<dbReference type="InterPro" id="IPR011993">
    <property type="entry name" value="PH-like_dom_sf"/>
</dbReference>
<evidence type="ECO:0000256" key="1">
    <source>
        <dbReference type="ARBA" id="ARBA00004496"/>
    </source>
</evidence>
<feature type="region of interest" description="Disordered" evidence="8">
    <location>
        <begin position="1"/>
        <end position="129"/>
    </location>
</feature>
<dbReference type="SMART" id="SM00409">
    <property type="entry name" value="IG"/>
    <property type="match status" value="1"/>
</dbReference>
<evidence type="ECO:0000313" key="15">
    <source>
        <dbReference type="Proteomes" id="UP001286313"/>
    </source>
</evidence>
<feature type="compositionally biased region" description="Low complexity" evidence="8">
    <location>
        <begin position="575"/>
        <end position="584"/>
    </location>
</feature>
<dbReference type="SMART" id="SM00325">
    <property type="entry name" value="RhoGEF"/>
    <property type="match status" value="1"/>
</dbReference>
<proteinExistence type="inferred from homology"/>
<keyword evidence="15" id="KW-1185">Reference proteome</keyword>
<evidence type="ECO:0000313" key="14">
    <source>
        <dbReference type="EMBL" id="KAK3857706.1"/>
    </source>
</evidence>
<feature type="compositionally biased region" description="Pro residues" evidence="8">
    <location>
        <begin position="565"/>
        <end position="574"/>
    </location>
</feature>
<evidence type="ECO:0000256" key="7">
    <source>
        <dbReference type="PROSITE-ProRule" id="PRU00192"/>
    </source>
</evidence>
<evidence type="ECO:0000256" key="8">
    <source>
        <dbReference type="SAM" id="MobiDB-lite"/>
    </source>
</evidence>
<feature type="region of interest" description="Disordered" evidence="8">
    <location>
        <begin position="505"/>
        <end position="657"/>
    </location>
</feature>
<dbReference type="PROSITE" id="PS50003">
    <property type="entry name" value="PH_DOMAIN"/>
    <property type="match status" value="1"/>
</dbReference>
<feature type="compositionally biased region" description="Basic and acidic residues" evidence="8">
    <location>
        <begin position="771"/>
        <end position="782"/>
    </location>
</feature>
<dbReference type="CDD" id="cd00160">
    <property type="entry name" value="RhoGEF"/>
    <property type="match status" value="1"/>
</dbReference>
<dbReference type="GO" id="GO:0035556">
    <property type="term" value="P:intracellular signal transduction"/>
    <property type="evidence" value="ECO:0007669"/>
    <property type="project" value="InterPro"/>
</dbReference>
<dbReference type="InterPro" id="IPR001331">
    <property type="entry name" value="GDS_CDC24_CS"/>
</dbReference>
<evidence type="ECO:0000259" key="9">
    <source>
        <dbReference type="PROSITE" id="PS50002"/>
    </source>
</evidence>
<dbReference type="GO" id="GO:0007411">
    <property type="term" value="P:axon guidance"/>
    <property type="evidence" value="ECO:0007669"/>
    <property type="project" value="TreeGrafter"/>
</dbReference>
<feature type="compositionally biased region" description="Acidic residues" evidence="8">
    <location>
        <begin position="961"/>
        <end position="978"/>
    </location>
</feature>
<dbReference type="PROSITE" id="PS50011">
    <property type="entry name" value="PROTEIN_KINASE_DOM"/>
    <property type="match status" value="1"/>
</dbReference>
<dbReference type="InterPro" id="IPR047053">
    <property type="entry name" value="Kalirin_TRIO_SH3_2"/>
</dbReference>
<dbReference type="InterPro" id="IPR007110">
    <property type="entry name" value="Ig-like_dom"/>
</dbReference>
<reference evidence="14" key="1">
    <citation type="submission" date="2023-10" db="EMBL/GenBank/DDBJ databases">
        <title>Genome assemblies of two species of porcelain crab, Petrolisthes cinctipes and Petrolisthes manimaculis (Anomura: Porcellanidae).</title>
        <authorList>
            <person name="Angst P."/>
        </authorList>
    </citation>
    <scope>NUCLEOTIDE SEQUENCE</scope>
    <source>
        <strain evidence="14">PB745_01</strain>
        <tissue evidence="14">Gill</tissue>
    </source>
</reference>
<dbReference type="Gene3D" id="2.60.40.10">
    <property type="entry name" value="Immunoglobulins"/>
    <property type="match status" value="1"/>
</dbReference>
<dbReference type="Pfam" id="PF00621">
    <property type="entry name" value="RhoGEF"/>
    <property type="match status" value="1"/>
</dbReference>
<dbReference type="PROSITE" id="PS00108">
    <property type="entry name" value="PROTEIN_KINASE_ST"/>
    <property type="match status" value="1"/>
</dbReference>
<feature type="compositionally biased region" description="Low complexity" evidence="8">
    <location>
        <begin position="545"/>
        <end position="564"/>
    </location>
</feature>
<dbReference type="InterPro" id="IPR011009">
    <property type="entry name" value="Kinase-like_dom_sf"/>
</dbReference>
<dbReference type="InterPro" id="IPR000219">
    <property type="entry name" value="DH_dom"/>
</dbReference>
<dbReference type="Proteomes" id="UP001286313">
    <property type="component" value="Unassembled WGS sequence"/>
</dbReference>
<protein>
    <recommendedName>
        <fullName evidence="16">Triple functional domain protein</fullName>
    </recommendedName>
</protein>
<name>A0AAE1BV99_PETCI</name>
<keyword evidence="4" id="KW-0963">Cytoplasm</keyword>
<feature type="domain" description="DH" evidence="11">
    <location>
        <begin position="178"/>
        <end position="360"/>
    </location>
</feature>
<dbReference type="SUPFAM" id="SSF50729">
    <property type="entry name" value="PH domain-like"/>
    <property type="match status" value="1"/>
</dbReference>
<feature type="compositionally biased region" description="Polar residues" evidence="8">
    <location>
        <begin position="510"/>
        <end position="525"/>
    </location>
</feature>
<dbReference type="SMART" id="SM00233">
    <property type="entry name" value="PH"/>
    <property type="match status" value="1"/>
</dbReference>
<dbReference type="InterPro" id="IPR003599">
    <property type="entry name" value="Ig_sub"/>
</dbReference>
<dbReference type="InterPro" id="IPR055251">
    <property type="entry name" value="SOS1_NGEF_PH"/>
</dbReference>
<feature type="domain" description="PH" evidence="10">
    <location>
        <begin position="372"/>
        <end position="488"/>
    </location>
</feature>